<evidence type="ECO:0000313" key="2">
    <source>
        <dbReference type="EMBL" id="MCF6139013.1"/>
    </source>
</evidence>
<evidence type="ECO:0000313" key="3">
    <source>
        <dbReference type="Proteomes" id="UP001649381"/>
    </source>
</evidence>
<dbReference type="SUPFAM" id="SSF55729">
    <property type="entry name" value="Acyl-CoA N-acyltransferases (Nat)"/>
    <property type="match status" value="1"/>
</dbReference>
<organism evidence="2 3">
    <name type="scientific">Pseudalkalibacillus berkeleyi</name>
    <dbReference type="NCBI Taxonomy" id="1069813"/>
    <lineage>
        <taxon>Bacteria</taxon>
        <taxon>Bacillati</taxon>
        <taxon>Bacillota</taxon>
        <taxon>Bacilli</taxon>
        <taxon>Bacillales</taxon>
        <taxon>Fictibacillaceae</taxon>
        <taxon>Pseudalkalibacillus</taxon>
    </lineage>
</organism>
<feature type="domain" description="N-acetyltransferase" evidence="1">
    <location>
        <begin position="12"/>
        <end position="176"/>
    </location>
</feature>
<dbReference type="RefSeq" id="WP_236337638.1">
    <property type="nucleotide sequence ID" value="NZ_JAKIJS010000001.1"/>
</dbReference>
<reference evidence="2 3" key="1">
    <citation type="submission" date="2022-01" db="EMBL/GenBank/DDBJ databases">
        <title>Alkalihalobacillus sp. EGI L200015, a novel bacterium isolated from a salt lake sediment.</title>
        <authorList>
            <person name="Gao L."/>
            <person name="Fang B.-Z."/>
            <person name="Li W.-J."/>
        </authorList>
    </citation>
    <scope>NUCLEOTIDE SEQUENCE [LARGE SCALE GENOMIC DNA]</scope>
    <source>
        <strain evidence="2 3">KCTC 12718</strain>
    </source>
</reference>
<dbReference type="InterPro" id="IPR000182">
    <property type="entry name" value="GNAT_dom"/>
</dbReference>
<accession>A0ABS9H5E2</accession>
<sequence length="188" mass="22592">MITKSIRKGDRVYLGRFTEEDLDKVSTWYHDDEYMRCMDAAPSFPLLKRDFKDWVELKPREQKSFLFAIRMIEDDSVIGWVDLDDILWVHRNAWLAIGIGERKIWDQGLGYETMQLVLNFAFNELNLHRVQLTVFSYNKRAINLYERLGFKYEGAQREFLQRDGELHDMLMYGILSHEWLKNDEKKRS</sequence>
<dbReference type="PROSITE" id="PS51186">
    <property type="entry name" value="GNAT"/>
    <property type="match status" value="1"/>
</dbReference>
<dbReference type="PANTHER" id="PTHR43415">
    <property type="entry name" value="SPERMIDINE N(1)-ACETYLTRANSFERASE"/>
    <property type="match status" value="1"/>
</dbReference>
<proteinExistence type="predicted"/>
<evidence type="ECO:0000259" key="1">
    <source>
        <dbReference type="PROSITE" id="PS51186"/>
    </source>
</evidence>
<keyword evidence="3" id="KW-1185">Reference proteome</keyword>
<protein>
    <submittedName>
        <fullName evidence="2">GNAT family N-acetyltransferase</fullName>
    </submittedName>
</protein>
<gene>
    <name evidence="2" type="ORF">L2716_14835</name>
</gene>
<dbReference type="Gene3D" id="3.40.630.30">
    <property type="match status" value="1"/>
</dbReference>
<dbReference type="EMBL" id="JAKIJS010000001">
    <property type="protein sequence ID" value="MCF6139013.1"/>
    <property type="molecule type" value="Genomic_DNA"/>
</dbReference>
<dbReference type="PANTHER" id="PTHR43415:SF5">
    <property type="entry name" value="ACETYLTRANSFERASE"/>
    <property type="match status" value="1"/>
</dbReference>
<dbReference type="Pfam" id="PF13302">
    <property type="entry name" value="Acetyltransf_3"/>
    <property type="match status" value="1"/>
</dbReference>
<comment type="caution">
    <text evidence="2">The sequence shown here is derived from an EMBL/GenBank/DDBJ whole genome shotgun (WGS) entry which is preliminary data.</text>
</comment>
<name>A0ABS9H5E2_9BACL</name>
<dbReference type="InterPro" id="IPR016181">
    <property type="entry name" value="Acyl_CoA_acyltransferase"/>
</dbReference>
<dbReference type="Proteomes" id="UP001649381">
    <property type="component" value="Unassembled WGS sequence"/>
</dbReference>